<dbReference type="PANTHER" id="PTHR10579:SF43">
    <property type="entry name" value="ZINC FINGER (C3HC4-TYPE RING FINGER) FAMILY PROTEIN"/>
    <property type="match status" value="1"/>
</dbReference>
<dbReference type="InterPro" id="IPR002035">
    <property type="entry name" value="VWF_A"/>
</dbReference>
<dbReference type="PANTHER" id="PTHR10579">
    <property type="entry name" value="CALCIUM-ACTIVATED CHLORIDE CHANNEL REGULATOR"/>
    <property type="match status" value="1"/>
</dbReference>
<accession>A0A7W7K4U4</accession>
<dbReference type="EMBL" id="JACHLN010000003">
    <property type="protein sequence ID" value="MBB4840450.1"/>
    <property type="molecule type" value="Genomic_DNA"/>
</dbReference>
<protein>
    <submittedName>
        <fullName evidence="3">Ca-activated chloride channel family protein</fullName>
    </submittedName>
</protein>
<dbReference type="InterPro" id="IPR036465">
    <property type="entry name" value="vWFA_dom_sf"/>
</dbReference>
<evidence type="ECO:0000313" key="3">
    <source>
        <dbReference type="EMBL" id="MBB4840450.1"/>
    </source>
</evidence>
<dbReference type="SMART" id="SM00327">
    <property type="entry name" value="VWA"/>
    <property type="match status" value="1"/>
</dbReference>
<feature type="domain" description="VWFA" evidence="2">
    <location>
        <begin position="142"/>
        <end position="316"/>
    </location>
</feature>
<organism evidence="3 4">
    <name type="scientific">Sphingomonas kyeonggiensis</name>
    <dbReference type="NCBI Taxonomy" id="1268553"/>
    <lineage>
        <taxon>Bacteria</taxon>
        <taxon>Pseudomonadati</taxon>
        <taxon>Pseudomonadota</taxon>
        <taxon>Alphaproteobacteria</taxon>
        <taxon>Sphingomonadales</taxon>
        <taxon>Sphingomonadaceae</taxon>
        <taxon>Sphingomonas</taxon>
    </lineage>
</organism>
<feature type="chain" id="PRO_5031449602" evidence="1">
    <location>
        <begin position="25"/>
        <end position="603"/>
    </location>
</feature>
<sequence>MKSLSLVSGIALAALALPLSPAFAQTSTPPPQDDQQDQSQDAEVLIVTGSMRVRQGGAQDIKHFRTAAASAGLPLPGGLTVEGLMGEHDLTLPSSTACRQLFCIVAESMPAALPLRADDKLFVGVGFASNLDASQWKREPLNLVAVVDQSGSMTNEPIELVRQSLLKILGQMRAGDRMSIILYGNDAHVHLKPLDFAGNRDRIAAAIRAIDIDGATNMESGLRLGYDTAIADAPGFKGNTRVMLFTDEQPNVGASDAESFMGMAEAASHKGIGLTTIGVGVQFDAALATRVSSTRGGNLFFIADAAEVASVFDKQLDTMGSEVAHDLALTLKPAAGYRISGVFGVPADVMEETAEGTITVRVPTVFLSTNGGGIFATLAKASDRQDLPPAQLAAGTPVLDVSVSWKDAKTGTPGTDRAAALAPASKASVALQSAHLLVDEFLAVRDASVAYHKNENPKAAFALLDGLAGRIEAASLPGMDDETKLVGNMRAQAAFYSGYGGELPKAMRHLAVVGRWEVTGATGFEDIHRGDRMEFTKGMELLTYRKASGFESADETEDYEINEKQVHLVASRLVMNYRPNGDKMVMSLSDNDGRAYIWLRRMD</sequence>
<comment type="caution">
    <text evidence="3">The sequence shown here is derived from an EMBL/GenBank/DDBJ whole genome shotgun (WGS) entry which is preliminary data.</text>
</comment>
<evidence type="ECO:0000259" key="2">
    <source>
        <dbReference type="PROSITE" id="PS50234"/>
    </source>
</evidence>
<proteinExistence type="predicted"/>
<gene>
    <name evidence="3" type="ORF">HNP52_003542</name>
</gene>
<keyword evidence="1" id="KW-0732">Signal</keyword>
<evidence type="ECO:0000313" key="4">
    <source>
        <dbReference type="Proteomes" id="UP000575241"/>
    </source>
</evidence>
<dbReference type="Proteomes" id="UP000575241">
    <property type="component" value="Unassembled WGS sequence"/>
</dbReference>
<dbReference type="RefSeq" id="WP_184168913.1">
    <property type="nucleotide sequence ID" value="NZ_JACHLN010000003.1"/>
</dbReference>
<evidence type="ECO:0000256" key="1">
    <source>
        <dbReference type="SAM" id="SignalP"/>
    </source>
</evidence>
<reference evidence="3 4" key="1">
    <citation type="submission" date="2020-08" db="EMBL/GenBank/DDBJ databases">
        <title>Functional genomics of gut bacteria from endangered species of beetles.</title>
        <authorList>
            <person name="Carlos-Shanley C."/>
        </authorList>
    </citation>
    <scope>NUCLEOTIDE SEQUENCE [LARGE SCALE GENOMIC DNA]</scope>
    <source>
        <strain evidence="3 4">S00224</strain>
    </source>
</reference>
<dbReference type="Gene3D" id="3.40.50.410">
    <property type="entry name" value="von Willebrand factor, type A domain"/>
    <property type="match status" value="1"/>
</dbReference>
<dbReference type="PROSITE" id="PS50234">
    <property type="entry name" value="VWFA"/>
    <property type="match status" value="1"/>
</dbReference>
<feature type="signal peptide" evidence="1">
    <location>
        <begin position="1"/>
        <end position="24"/>
    </location>
</feature>
<name>A0A7W7K4U4_9SPHN</name>
<keyword evidence="4" id="KW-1185">Reference proteome</keyword>
<dbReference type="AlphaFoldDB" id="A0A7W7K4U4"/>
<dbReference type="Pfam" id="PF00092">
    <property type="entry name" value="VWA"/>
    <property type="match status" value="1"/>
</dbReference>
<dbReference type="InterPro" id="IPR051266">
    <property type="entry name" value="CLCR"/>
</dbReference>
<dbReference type="SUPFAM" id="SSF53300">
    <property type="entry name" value="vWA-like"/>
    <property type="match status" value="1"/>
</dbReference>